<keyword evidence="1" id="KW-0472">Membrane</keyword>
<keyword evidence="1" id="KW-0812">Transmembrane</keyword>
<feature type="transmembrane region" description="Helical" evidence="1">
    <location>
        <begin position="25"/>
        <end position="45"/>
    </location>
</feature>
<protein>
    <submittedName>
        <fullName evidence="2">Uncharacterized protein</fullName>
    </submittedName>
</protein>
<reference evidence="2" key="1">
    <citation type="journal article" date="2020" name="Nature">
        <title>Giant virus diversity and host interactions through global metagenomics.</title>
        <authorList>
            <person name="Schulz F."/>
            <person name="Roux S."/>
            <person name="Paez-Espino D."/>
            <person name="Jungbluth S."/>
            <person name="Walsh D.A."/>
            <person name="Denef V.J."/>
            <person name="McMahon K.D."/>
            <person name="Konstantinidis K.T."/>
            <person name="Eloe-Fadrosh E.A."/>
            <person name="Kyrpides N.C."/>
            <person name="Woyke T."/>
        </authorList>
    </citation>
    <scope>NUCLEOTIDE SEQUENCE</scope>
    <source>
        <strain evidence="2">GVMAG-M-3300009161-52</strain>
    </source>
</reference>
<keyword evidence="1" id="KW-1133">Transmembrane helix</keyword>
<proteinExistence type="predicted"/>
<evidence type="ECO:0000256" key="1">
    <source>
        <dbReference type="SAM" id="Phobius"/>
    </source>
</evidence>
<feature type="transmembrane region" description="Helical" evidence="1">
    <location>
        <begin position="88"/>
        <end position="107"/>
    </location>
</feature>
<evidence type="ECO:0000313" key="2">
    <source>
        <dbReference type="EMBL" id="QHT33745.1"/>
    </source>
</evidence>
<name>A0A6C0F311_9ZZZZ</name>
<dbReference type="EMBL" id="MN738978">
    <property type="protein sequence ID" value="QHT33745.1"/>
    <property type="molecule type" value="Genomic_DNA"/>
</dbReference>
<organism evidence="2">
    <name type="scientific">viral metagenome</name>
    <dbReference type="NCBI Taxonomy" id="1070528"/>
    <lineage>
        <taxon>unclassified sequences</taxon>
        <taxon>metagenomes</taxon>
        <taxon>organismal metagenomes</taxon>
    </lineage>
</organism>
<accession>A0A6C0F311</accession>
<feature type="transmembrane region" description="Helical" evidence="1">
    <location>
        <begin position="57"/>
        <end position="76"/>
    </location>
</feature>
<sequence>MNNINQKQSLKNVGFIDWITQYESFVIFGGFGLAIMCAIILTGIFQAGDSLRPNILYNALGALLMAALFIYLIFKFMGEQINIMGKTLDLGMVVYIAIVLFVIFVFGN</sequence>
<dbReference type="AlphaFoldDB" id="A0A6C0F311"/>